<dbReference type="Pfam" id="PF00069">
    <property type="entry name" value="Pkinase"/>
    <property type="match status" value="1"/>
</dbReference>
<evidence type="ECO:0000256" key="2">
    <source>
        <dbReference type="ARBA" id="ARBA00022741"/>
    </source>
</evidence>
<dbReference type="SUPFAM" id="SSF56112">
    <property type="entry name" value="Protein kinase-like (PK-like)"/>
    <property type="match status" value="1"/>
</dbReference>
<dbReference type="EMBL" id="CP113797">
    <property type="protein sequence ID" value="WAL58076.1"/>
    <property type="molecule type" value="Genomic_DNA"/>
</dbReference>
<evidence type="ECO:0000256" key="1">
    <source>
        <dbReference type="ARBA" id="ARBA00022679"/>
    </source>
</evidence>
<dbReference type="GO" id="GO:0005524">
    <property type="term" value="F:ATP binding"/>
    <property type="evidence" value="ECO:0007669"/>
    <property type="project" value="UniProtKB-UniRule"/>
</dbReference>
<feature type="compositionally biased region" description="Low complexity" evidence="6">
    <location>
        <begin position="399"/>
        <end position="409"/>
    </location>
</feature>
<dbReference type="InterPro" id="IPR011009">
    <property type="entry name" value="Kinase-like_dom_sf"/>
</dbReference>
<dbReference type="PROSITE" id="PS50011">
    <property type="entry name" value="PROTEIN_KINASE_DOM"/>
    <property type="match status" value="1"/>
</dbReference>
<keyword evidence="4 5" id="KW-0067">ATP-binding</keyword>
<dbReference type="PROSITE" id="PS00107">
    <property type="entry name" value="PROTEIN_KINASE_ATP"/>
    <property type="match status" value="1"/>
</dbReference>
<keyword evidence="3 8" id="KW-0418">Kinase</keyword>
<evidence type="ECO:0000313" key="8">
    <source>
        <dbReference type="EMBL" id="WAL58076.1"/>
    </source>
</evidence>
<dbReference type="Gene3D" id="1.10.510.10">
    <property type="entry name" value="Transferase(Phosphotransferase) domain 1"/>
    <property type="match status" value="1"/>
</dbReference>
<sequence>MDTLVGKTLQGGKYTLEQQLGEGGFGITFKAIHHFLGQPVVIKTLNPAIQRHPQFDKIRQQFQHEGRRLALCVHPNIVRVNDFFIEDERPYLVMDYVPGPTLRQVVFPHNPLPEPIAIHYIRQIGSALQAVHQSGLLHRDIKPQNILRCEGTHKVVLIDFGTAREFTPGLVQTHTGLASEGYAPIEQYIAEAKRTPATDVYGLAATLYSLLTAEVPVAAPIRHHQPLPEPRDLNPTVSQAVNHAVMRGLAVEAWERPQTVAEWLTWLPSSEEASPVEPGINSSIAPEIMTPTVATQAISHTSFLPDATQVTAAIPPTATAPSNHSARSGKVTGRVLAAMAVAGVLAGAGGAFWFHSRQVDANSNTAPSIATTPVLEQDTAPTSNLPIAPIDGESELSSPESFATPTFPEETPRTETESPQPEPTPELPTPLLNNRPIVGLPTGTSEQQVVALLGAPSQTNANGYWPNTHTALYEVVPEQVTLGFIYDKDSDRVRQTEAAFAQSVDPATIRETASGMLNSALPADVEQGLDQVWSRQTNRYSFTVGDLSGVIERNNRDRIYIGIWEADLHE</sequence>
<feature type="binding site" evidence="5">
    <location>
        <position position="43"/>
    </location>
    <ligand>
        <name>ATP</name>
        <dbReference type="ChEBI" id="CHEBI:30616"/>
    </ligand>
</feature>
<evidence type="ECO:0000313" key="9">
    <source>
        <dbReference type="Proteomes" id="UP001163152"/>
    </source>
</evidence>
<dbReference type="PANTHER" id="PTHR43289">
    <property type="entry name" value="MITOGEN-ACTIVATED PROTEIN KINASE KINASE KINASE 20-RELATED"/>
    <property type="match status" value="1"/>
</dbReference>
<organism evidence="8 9">
    <name type="scientific">Thermocoleostomius sinensis A174</name>
    <dbReference type="NCBI Taxonomy" id="2016057"/>
    <lineage>
        <taxon>Bacteria</taxon>
        <taxon>Bacillati</taxon>
        <taxon>Cyanobacteriota</taxon>
        <taxon>Cyanophyceae</taxon>
        <taxon>Oculatellales</taxon>
        <taxon>Oculatellaceae</taxon>
        <taxon>Thermocoleostomius</taxon>
    </lineage>
</organism>
<gene>
    <name evidence="8" type="ORF">OXH18_12805</name>
</gene>
<feature type="region of interest" description="Disordered" evidence="6">
    <location>
        <begin position="372"/>
        <end position="434"/>
    </location>
</feature>
<keyword evidence="2 5" id="KW-0547">Nucleotide-binding</keyword>
<dbReference type="KEGG" id="tsin:OXH18_12805"/>
<evidence type="ECO:0000256" key="5">
    <source>
        <dbReference type="PROSITE-ProRule" id="PRU10141"/>
    </source>
</evidence>
<dbReference type="SMART" id="SM00220">
    <property type="entry name" value="S_TKc"/>
    <property type="match status" value="1"/>
</dbReference>
<feature type="domain" description="Protein kinase" evidence="7">
    <location>
        <begin position="14"/>
        <end position="267"/>
    </location>
</feature>
<dbReference type="InterPro" id="IPR000719">
    <property type="entry name" value="Prot_kinase_dom"/>
</dbReference>
<dbReference type="PANTHER" id="PTHR43289:SF34">
    <property type="entry name" value="SERINE_THREONINE-PROTEIN KINASE YBDM-RELATED"/>
    <property type="match status" value="1"/>
</dbReference>
<evidence type="ECO:0000259" key="7">
    <source>
        <dbReference type="PROSITE" id="PS50011"/>
    </source>
</evidence>
<proteinExistence type="predicted"/>
<dbReference type="GO" id="GO:0004674">
    <property type="term" value="F:protein serine/threonine kinase activity"/>
    <property type="evidence" value="ECO:0007669"/>
    <property type="project" value="TreeGrafter"/>
</dbReference>
<evidence type="ECO:0000256" key="4">
    <source>
        <dbReference type="ARBA" id="ARBA00022840"/>
    </source>
</evidence>
<protein>
    <submittedName>
        <fullName evidence="8">Serine/threonine-protein kinase</fullName>
    </submittedName>
</protein>
<accession>A0A9E8ZGF9</accession>
<reference evidence="8" key="1">
    <citation type="submission" date="2022-12" db="EMBL/GenBank/DDBJ databases">
        <title>Polyphasic identification of a Novel Hot-Spring Cyanobacterium Ocullathermofonsia sinensis gen nov. sp. nov. and Genomic Insights on its Adaptations to the Thermal Habitat.</title>
        <authorList>
            <person name="Daroch M."/>
            <person name="Tang J."/>
            <person name="Jiang Y."/>
        </authorList>
    </citation>
    <scope>NUCLEOTIDE SEQUENCE</scope>
    <source>
        <strain evidence="8">PKUAC-SCTA174</strain>
    </source>
</reference>
<evidence type="ECO:0000256" key="6">
    <source>
        <dbReference type="SAM" id="MobiDB-lite"/>
    </source>
</evidence>
<dbReference type="RefSeq" id="WP_268607472.1">
    <property type="nucleotide sequence ID" value="NZ_CP113797.1"/>
</dbReference>
<dbReference type="Proteomes" id="UP001163152">
    <property type="component" value="Chromosome"/>
</dbReference>
<keyword evidence="9" id="KW-1185">Reference proteome</keyword>
<dbReference type="AlphaFoldDB" id="A0A9E8ZGF9"/>
<name>A0A9E8ZGF9_9CYAN</name>
<dbReference type="InterPro" id="IPR017441">
    <property type="entry name" value="Protein_kinase_ATP_BS"/>
</dbReference>
<evidence type="ECO:0000256" key="3">
    <source>
        <dbReference type="ARBA" id="ARBA00022777"/>
    </source>
</evidence>
<dbReference type="CDD" id="cd14014">
    <property type="entry name" value="STKc_PknB_like"/>
    <property type="match status" value="1"/>
</dbReference>
<keyword evidence="1" id="KW-0808">Transferase</keyword>